<evidence type="ECO:0000313" key="2">
    <source>
        <dbReference type="Proteomes" id="UP000521943"/>
    </source>
</evidence>
<keyword evidence="2" id="KW-1185">Reference proteome</keyword>
<accession>A0A8H6IEG3</accession>
<dbReference type="EMBL" id="JACGCI010000004">
    <property type="protein sequence ID" value="KAF6764080.1"/>
    <property type="molecule type" value="Genomic_DNA"/>
</dbReference>
<dbReference type="Gene3D" id="3.40.50.150">
    <property type="entry name" value="Vaccinia Virus protein VP39"/>
    <property type="match status" value="1"/>
</dbReference>
<dbReference type="PANTHER" id="PTHR14614">
    <property type="entry name" value="HEPATOCELLULAR CARCINOMA-ASSOCIATED ANTIGEN"/>
    <property type="match status" value="1"/>
</dbReference>
<dbReference type="PANTHER" id="PTHR14614:SF10">
    <property type="entry name" value="PROTEIN N-TERMINAL AND LYSINE N-METHYLTRANSFERASE EFM7"/>
    <property type="match status" value="1"/>
</dbReference>
<dbReference type="Proteomes" id="UP000521943">
    <property type="component" value="Unassembled WGS sequence"/>
</dbReference>
<dbReference type="InterPro" id="IPR029063">
    <property type="entry name" value="SAM-dependent_MTases_sf"/>
</dbReference>
<dbReference type="GO" id="GO:0005737">
    <property type="term" value="C:cytoplasm"/>
    <property type="evidence" value="ECO:0007669"/>
    <property type="project" value="TreeGrafter"/>
</dbReference>
<proteinExistence type="predicted"/>
<dbReference type="Pfam" id="PF10294">
    <property type="entry name" value="Methyltransf_16"/>
    <property type="match status" value="1"/>
</dbReference>
<gene>
    <name evidence="1" type="ORF">DFP72DRAFT_870652</name>
</gene>
<dbReference type="OrthoDB" id="46564at2759"/>
<name>A0A8H6IEG3_9AGAR</name>
<organism evidence="1 2">
    <name type="scientific">Ephemerocybe angulata</name>
    <dbReference type="NCBI Taxonomy" id="980116"/>
    <lineage>
        <taxon>Eukaryota</taxon>
        <taxon>Fungi</taxon>
        <taxon>Dikarya</taxon>
        <taxon>Basidiomycota</taxon>
        <taxon>Agaricomycotina</taxon>
        <taxon>Agaricomycetes</taxon>
        <taxon>Agaricomycetidae</taxon>
        <taxon>Agaricales</taxon>
        <taxon>Agaricineae</taxon>
        <taxon>Psathyrellaceae</taxon>
        <taxon>Ephemerocybe</taxon>
    </lineage>
</organism>
<reference evidence="1 2" key="1">
    <citation type="submission" date="2020-07" db="EMBL/GenBank/DDBJ databases">
        <title>Comparative genomics of pyrophilous fungi reveals a link between fire events and developmental genes.</title>
        <authorList>
            <consortium name="DOE Joint Genome Institute"/>
            <person name="Steindorff A.S."/>
            <person name="Carver A."/>
            <person name="Calhoun S."/>
            <person name="Stillman K."/>
            <person name="Liu H."/>
            <person name="Lipzen A."/>
            <person name="Pangilinan J."/>
            <person name="Labutti K."/>
            <person name="Bruns T.D."/>
            <person name="Grigoriev I.V."/>
        </authorList>
    </citation>
    <scope>NUCLEOTIDE SEQUENCE [LARGE SCALE GENOMIC DNA]</scope>
    <source>
        <strain evidence="1 2">CBS 144469</strain>
    </source>
</reference>
<comment type="caution">
    <text evidence="1">The sequence shown here is derived from an EMBL/GenBank/DDBJ whole genome shotgun (WGS) entry which is preliminary data.</text>
</comment>
<protein>
    <submittedName>
        <fullName evidence="1">Uncharacterized protein</fullName>
    </submittedName>
</protein>
<dbReference type="GO" id="GO:0008757">
    <property type="term" value="F:S-adenosylmethionine-dependent methyltransferase activity"/>
    <property type="evidence" value="ECO:0007669"/>
    <property type="project" value="UniProtKB-ARBA"/>
</dbReference>
<evidence type="ECO:0000313" key="1">
    <source>
        <dbReference type="EMBL" id="KAF6764080.1"/>
    </source>
</evidence>
<sequence>MGAKQPLRAILHSIMSDYMDLLSDALEFLGGKPVVDDNEIKYGPLVLSVAPKHGKATSLLADHLFSPSIFLAERIERGLLGCEGKTALELGAGAALPSLLLSTLPNPPKLLVITDHPDEAIYGNLRKVVSRNQATAHPTCKVIAQGYAWGEDPSSLLALLPFDNSSGFEVMILSDLLHFDSCHDLLVFSVTTLLKKAPESVVHVSAGVYTKPDVCDSFIKKIETAGLHIEEVISDPQEPWMGTLHVSGLDANDLALRKANCRYWVARWAA</sequence>
<dbReference type="InterPro" id="IPR019410">
    <property type="entry name" value="Methyltransf_16"/>
</dbReference>
<dbReference type="AlphaFoldDB" id="A0A8H6IEG3"/>